<gene>
    <name evidence="2" type="ORF">BT67DRAFT_22688</name>
</gene>
<name>A0AAN6ZIH6_9PEZI</name>
<organism evidence="2 3">
    <name type="scientific">Trichocladium antarcticum</name>
    <dbReference type="NCBI Taxonomy" id="1450529"/>
    <lineage>
        <taxon>Eukaryota</taxon>
        <taxon>Fungi</taxon>
        <taxon>Dikarya</taxon>
        <taxon>Ascomycota</taxon>
        <taxon>Pezizomycotina</taxon>
        <taxon>Sordariomycetes</taxon>
        <taxon>Sordariomycetidae</taxon>
        <taxon>Sordariales</taxon>
        <taxon>Chaetomiaceae</taxon>
        <taxon>Trichocladium</taxon>
    </lineage>
</organism>
<accession>A0AAN6ZIH6</accession>
<dbReference type="Proteomes" id="UP001304895">
    <property type="component" value="Unassembled WGS sequence"/>
</dbReference>
<feature type="region of interest" description="Disordered" evidence="1">
    <location>
        <begin position="1"/>
        <end position="33"/>
    </location>
</feature>
<reference evidence="2" key="1">
    <citation type="journal article" date="2023" name="Mol. Phylogenet. Evol.">
        <title>Genome-scale phylogeny and comparative genomics of the fungal order Sordariales.</title>
        <authorList>
            <person name="Hensen N."/>
            <person name="Bonometti L."/>
            <person name="Westerberg I."/>
            <person name="Brannstrom I.O."/>
            <person name="Guillou S."/>
            <person name="Cros-Aarteil S."/>
            <person name="Calhoun S."/>
            <person name="Haridas S."/>
            <person name="Kuo A."/>
            <person name="Mondo S."/>
            <person name="Pangilinan J."/>
            <person name="Riley R."/>
            <person name="LaButti K."/>
            <person name="Andreopoulos B."/>
            <person name="Lipzen A."/>
            <person name="Chen C."/>
            <person name="Yan M."/>
            <person name="Daum C."/>
            <person name="Ng V."/>
            <person name="Clum A."/>
            <person name="Steindorff A."/>
            <person name="Ohm R.A."/>
            <person name="Martin F."/>
            <person name="Silar P."/>
            <person name="Natvig D.O."/>
            <person name="Lalanne C."/>
            <person name="Gautier V."/>
            <person name="Ament-Velasquez S.L."/>
            <person name="Kruys A."/>
            <person name="Hutchinson M.I."/>
            <person name="Powell A.J."/>
            <person name="Barry K."/>
            <person name="Miller A.N."/>
            <person name="Grigoriev I.V."/>
            <person name="Debuchy R."/>
            <person name="Gladieux P."/>
            <person name="Hiltunen Thoren M."/>
            <person name="Johannesson H."/>
        </authorList>
    </citation>
    <scope>NUCLEOTIDE SEQUENCE</scope>
    <source>
        <strain evidence="2">CBS 123565</strain>
    </source>
</reference>
<protein>
    <submittedName>
        <fullName evidence="2">Uncharacterized protein</fullName>
    </submittedName>
</protein>
<dbReference type="AlphaFoldDB" id="A0AAN6ZIH6"/>
<comment type="caution">
    <text evidence="2">The sequence shown here is derived from an EMBL/GenBank/DDBJ whole genome shotgun (WGS) entry which is preliminary data.</text>
</comment>
<dbReference type="EMBL" id="MU853401">
    <property type="protein sequence ID" value="KAK4138804.1"/>
    <property type="molecule type" value="Genomic_DNA"/>
</dbReference>
<evidence type="ECO:0000256" key="1">
    <source>
        <dbReference type="SAM" id="MobiDB-lite"/>
    </source>
</evidence>
<feature type="compositionally biased region" description="Basic and acidic residues" evidence="1">
    <location>
        <begin position="1"/>
        <end position="10"/>
    </location>
</feature>
<evidence type="ECO:0000313" key="3">
    <source>
        <dbReference type="Proteomes" id="UP001304895"/>
    </source>
</evidence>
<sequence>MTTATKDKTPSAEQKPGRSTRSSRRRLAPRIRMERPVPAASAAAVVGPGPAGILGPRRRVRRRRIHRVHRALRHLLLVATAAAATTLMEPTPTTTTTTAAAATAKAATTTGAHDGLRDVVVHALPAGRSATAHVAALVVRLLVHRRRAPAAAGRPSWPASAASAASASSASWPGSCCGSSSSAAASCQTPAACAGCTAP</sequence>
<proteinExistence type="predicted"/>
<reference evidence="2" key="2">
    <citation type="submission" date="2023-05" db="EMBL/GenBank/DDBJ databases">
        <authorList>
            <consortium name="Lawrence Berkeley National Laboratory"/>
            <person name="Steindorff A."/>
            <person name="Hensen N."/>
            <person name="Bonometti L."/>
            <person name="Westerberg I."/>
            <person name="Brannstrom I.O."/>
            <person name="Guillou S."/>
            <person name="Cros-Aarteil S."/>
            <person name="Calhoun S."/>
            <person name="Haridas S."/>
            <person name="Kuo A."/>
            <person name="Mondo S."/>
            <person name="Pangilinan J."/>
            <person name="Riley R."/>
            <person name="Labutti K."/>
            <person name="Andreopoulos B."/>
            <person name="Lipzen A."/>
            <person name="Chen C."/>
            <person name="Yanf M."/>
            <person name="Daum C."/>
            <person name="Ng V."/>
            <person name="Clum A."/>
            <person name="Ohm R."/>
            <person name="Martin F."/>
            <person name="Silar P."/>
            <person name="Natvig D."/>
            <person name="Lalanne C."/>
            <person name="Gautier V."/>
            <person name="Ament-Velasquez S.L."/>
            <person name="Kruys A."/>
            <person name="Hutchinson M.I."/>
            <person name="Powell A.J."/>
            <person name="Barry K."/>
            <person name="Miller A.N."/>
            <person name="Grigoriev I.V."/>
            <person name="Debuchy R."/>
            <person name="Gladieux P."/>
            <person name="Thoren M.H."/>
            <person name="Johannesson H."/>
        </authorList>
    </citation>
    <scope>NUCLEOTIDE SEQUENCE</scope>
    <source>
        <strain evidence="2">CBS 123565</strain>
    </source>
</reference>
<evidence type="ECO:0000313" key="2">
    <source>
        <dbReference type="EMBL" id="KAK4138804.1"/>
    </source>
</evidence>
<keyword evidence="3" id="KW-1185">Reference proteome</keyword>